<dbReference type="Proteomes" id="UP000008022">
    <property type="component" value="Unassembled WGS sequence"/>
</dbReference>
<proteinExistence type="predicted"/>
<reference evidence="2" key="1">
    <citation type="submission" date="2013-06" db="EMBL/GenBank/DDBJ databases">
        <authorList>
            <person name="Zhao Q."/>
        </authorList>
    </citation>
    <scope>NUCLEOTIDE SEQUENCE</scope>
    <source>
        <strain evidence="2">cv. W1943</strain>
    </source>
</reference>
<dbReference type="Gramene" id="ORUFI04G20650.1">
    <property type="protein sequence ID" value="ORUFI04G20650.1"/>
    <property type="gene ID" value="ORUFI04G20650"/>
</dbReference>
<name>A0A0E0PBQ6_ORYRU</name>
<dbReference type="HOGENOM" id="CLU_1417252_0_0_1"/>
<accession>A0A0E0PBQ6</accession>
<dbReference type="AlphaFoldDB" id="A0A0E0PBQ6"/>
<sequence>MSPAWGVTTEDAADSDVVAGLLPGAPAPPPAIHSAAVNTHLRLHPRGQPMRPLPAPQLCRGPSPVVAFVAGRQSRCESRPSSYPSTASGEQRDKMGCKELVDLVMVGCGVWYHSISARYQDLIHRKHHPPCGKNRMIPVRYHPISARYQDLIHRKHHPPRGKNRMILDRYHLIPRKYHLIRGITRYWLGIKT</sequence>
<evidence type="ECO:0000313" key="1">
    <source>
        <dbReference type="EnsemblPlants" id="ORUFI04G20650.1"/>
    </source>
</evidence>
<evidence type="ECO:0000313" key="2">
    <source>
        <dbReference type="Proteomes" id="UP000008022"/>
    </source>
</evidence>
<keyword evidence="2" id="KW-1185">Reference proteome</keyword>
<dbReference type="EnsemblPlants" id="ORUFI04G20650.1">
    <property type="protein sequence ID" value="ORUFI04G20650.1"/>
    <property type="gene ID" value="ORUFI04G20650"/>
</dbReference>
<reference evidence="1" key="2">
    <citation type="submission" date="2015-06" db="UniProtKB">
        <authorList>
            <consortium name="EnsemblPlants"/>
        </authorList>
    </citation>
    <scope>IDENTIFICATION</scope>
</reference>
<protein>
    <submittedName>
        <fullName evidence="1">Uncharacterized protein</fullName>
    </submittedName>
</protein>
<organism evidence="1 2">
    <name type="scientific">Oryza rufipogon</name>
    <name type="common">Brownbeard rice</name>
    <name type="synonym">Asian wild rice</name>
    <dbReference type="NCBI Taxonomy" id="4529"/>
    <lineage>
        <taxon>Eukaryota</taxon>
        <taxon>Viridiplantae</taxon>
        <taxon>Streptophyta</taxon>
        <taxon>Embryophyta</taxon>
        <taxon>Tracheophyta</taxon>
        <taxon>Spermatophyta</taxon>
        <taxon>Magnoliopsida</taxon>
        <taxon>Liliopsida</taxon>
        <taxon>Poales</taxon>
        <taxon>Poaceae</taxon>
        <taxon>BOP clade</taxon>
        <taxon>Oryzoideae</taxon>
        <taxon>Oryzeae</taxon>
        <taxon>Oryzinae</taxon>
        <taxon>Oryza</taxon>
    </lineage>
</organism>